<dbReference type="EMBL" id="QMQV01000232">
    <property type="protein sequence ID" value="RLE45740.1"/>
    <property type="molecule type" value="Genomic_DNA"/>
</dbReference>
<dbReference type="AlphaFoldDB" id="A0A497ELU8"/>
<gene>
    <name evidence="1" type="ORF">DRJ31_10840</name>
</gene>
<evidence type="ECO:0000313" key="1">
    <source>
        <dbReference type="EMBL" id="RLE45740.1"/>
    </source>
</evidence>
<organism evidence="1 2">
    <name type="scientific">Thermoproteota archaeon</name>
    <dbReference type="NCBI Taxonomy" id="2056631"/>
    <lineage>
        <taxon>Archaea</taxon>
        <taxon>Thermoproteota</taxon>
    </lineage>
</organism>
<dbReference type="Proteomes" id="UP000278475">
    <property type="component" value="Unassembled WGS sequence"/>
</dbReference>
<feature type="non-terminal residue" evidence="1">
    <location>
        <position position="1"/>
    </location>
</feature>
<sequence length="273" mass="30681">RGIISLTSNVNEFKLLIRWFSKSHLVEEDEAKFRNYVVYDSHISFVTNVIKALDADYCLLVAKTDLGEAKILKLLVDRVKPKIMFIQVNENLSATIIVQAVWVSDEKPLLNRRGLTVYIPKIDKSFTIDDKGVAIATVALSSLRKASGNALTKHFILELRTEDLLPSSALMSTEVIYRKAALSIILQNESCCILQPLDWYSLKPLPKAMVAVYVDGKRHDIIALKDAFLTINLKDYLSEGDEISALLLPQSREILYDPIPFGNITILTDVTQT</sequence>
<reference evidence="1 2" key="1">
    <citation type="submission" date="2018-06" db="EMBL/GenBank/DDBJ databases">
        <title>Extensive metabolic versatility and redundancy in microbially diverse, dynamic hydrothermal sediments.</title>
        <authorList>
            <person name="Dombrowski N."/>
            <person name="Teske A."/>
            <person name="Baker B.J."/>
        </authorList>
    </citation>
    <scope>NUCLEOTIDE SEQUENCE [LARGE SCALE GENOMIC DNA]</scope>
    <source>
        <strain evidence="1">B66_G16</strain>
    </source>
</reference>
<comment type="caution">
    <text evidence="1">The sequence shown here is derived from an EMBL/GenBank/DDBJ whole genome shotgun (WGS) entry which is preliminary data.</text>
</comment>
<name>A0A497ELU8_9CREN</name>
<protein>
    <submittedName>
        <fullName evidence="1">Uncharacterized protein</fullName>
    </submittedName>
</protein>
<proteinExistence type="predicted"/>
<evidence type="ECO:0000313" key="2">
    <source>
        <dbReference type="Proteomes" id="UP000278475"/>
    </source>
</evidence>
<accession>A0A497ELU8</accession>